<sequence length="377" mass="40644">MQLNELETPVLVLDRTRMDRNIARLRERLAPFGVALRPHVKTNKSADVARRLGPPGTPITVSTLKEAEYFLDHGWTDILYAVGIVPSKLPHVERLARRGARLTLILDNAKAAAATHAYALDHGLRLPVLIEIDTDGHRSGVKPEDPVLLDIAARLSGREGEGAWAAGVLTHAGDSYNCRSTEAIVAMAEQERAGAVRAAQRLREAGHAAPVVSVGSTPTAHFARSLDGVTEVRAGVFVFFDLVMNGLGVCRTDDIALSVLCTVIGHQEEKGWLITDAGWMAMSRDRGTARQPVDQGYGLVCDLEGKPLQDLIMVDANQEHGIIRHRADPAATPMLPVGTLLRILPNHACATAAQHGAYAVVAADTGVEAHWPRFGGW</sequence>
<comment type="caution">
    <text evidence="4">The sequence shown here is derived from an EMBL/GenBank/DDBJ whole genome shotgun (WGS) entry which is preliminary data.</text>
</comment>
<dbReference type="Gene3D" id="2.40.37.20">
    <property type="entry name" value="D-serine dehydratase-like domain"/>
    <property type="match status" value="1"/>
</dbReference>
<name>A0A4Q7NJS0_9BURK</name>
<dbReference type="RefSeq" id="WP_130356409.1">
    <property type="nucleotide sequence ID" value="NZ_SGXC01000001.1"/>
</dbReference>
<dbReference type="InterPro" id="IPR042208">
    <property type="entry name" value="D-ser_dehydrat-like_sf"/>
</dbReference>
<proteinExistence type="inferred from homology"/>
<dbReference type="GO" id="GO:0036088">
    <property type="term" value="P:D-serine catabolic process"/>
    <property type="evidence" value="ECO:0007669"/>
    <property type="project" value="TreeGrafter"/>
</dbReference>
<evidence type="ECO:0000256" key="2">
    <source>
        <dbReference type="ARBA" id="ARBA00023239"/>
    </source>
</evidence>
<evidence type="ECO:0000256" key="1">
    <source>
        <dbReference type="ARBA" id="ARBA00005323"/>
    </source>
</evidence>
<dbReference type="GO" id="GO:0008721">
    <property type="term" value="F:D-serine ammonia-lyase activity"/>
    <property type="evidence" value="ECO:0007669"/>
    <property type="project" value="TreeGrafter"/>
</dbReference>
<dbReference type="InterPro" id="IPR051466">
    <property type="entry name" value="D-amino_acid_metab_enzyme"/>
</dbReference>
<dbReference type="AlphaFoldDB" id="A0A4Q7NJS0"/>
<dbReference type="InterPro" id="IPR026956">
    <property type="entry name" value="D-ser_dehydrat-like_dom"/>
</dbReference>
<protein>
    <submittedName>
        <fullName evidence="4">D-serine deaminase-like pyridoxal phosphate-dependent protein</fullName>
    </submittedName>
</protein>
<keyword evidence="5" id="KW-1185">Reference proteome</keyword>
<dbReference type="Gene3D" id="3.20.20.10">
    <property type="entry name" value="Alanine racemase"/>
    <property type="match status" value="1"/>
</dbReference>
<dbReference type="Proteomes" id="UP000292445">
    <property type="component" value="Unassembled WGS sequence"/>
</dbReference>
<dbReference type="SMART" id="SM01119">
    <property type="entry name" value="D-ser_dehydrat"/>
    <property type="match status" value="1"/>
</dbReference>
<dbReference type="SUPFAM" id="SSF51419">
    <property type="entry name" value="PLP-binding barrel"/>
    <property type="match status" value="1"/>
</dbReference>
<feature type="domain" description="D-serine dehydratase-like" evidence="3">
    <location>
        <begin position="256"/>
        <end position="362"/>
    </location>
</feature>
<dbReference type="OrthoDB" id="9772497at2"/>
<dbReference type="InterPro" id="IPR029066">
    <property type="entry name" value="PLP-binding_barrel"/>
</dbReference>
<dbReference type="PANTHER" id="PTHR28004:SF2">
    <property type="entry name" value="D-SERINE DEHYDRATASE"/>
    <property type="match status" value="1"/>
</dbReference>
<dbReference type="PANTHER" id="PTHR28004">
    <property type="entry name" value="ZGC:162816-RELATED"/>
    <property type="match status" value="1"/>
</dbReference>
<evidence type="ECO:0000259" key="3">
    <source>
        <dbReference type="SMART" id="SM01119"/>
    </source>
</evidence>
<evidence type="ECO:0000313" key="4">
    <source>
        <dbReference type="EMBL" id="RZS85146.1"/>
    </source>
</evidence>
<dbReference type="InterPro" id="IPR001608">
    <property type="entry name" value="Ala_racemase_N"/>
</dbReference>
<keyword evidence="2" id="KW-0456">Lyase</keyword>
<comment type="similarity">
    <text evidence="1">Belongs to the DSD1 family.</text>
</comment>
<evidence type="ECO:0000313" key="5">
    <source>
        <dbReference type="Proteomes" id="UP000292445"/>
    </source>
</evidence>
<dbReference type="Pfam" id="PF14031">
    <property type="entry name" value="D-ser_dehydrat"/>
    <property type="match status" value="1"/>
</dbReference>
<gene>
    <name evidence="4" type="ORF">EV675_1169</name>
</gene>
<dbReference type="EMBL" id="SGXC01000001">
    <property type="protein sequence ID" value="RZS85146.1"/>
    <property type="molecule type" value="Genomic_DNA"/>
</dbReference>
<reference evidence="4 5" key="1">
    <citation type="submission" date="2019-02" db="EMBL/GenBank/DDBJ databases">
        <title>Genomic Encyclopedia of Type Strains, Phase IV (KMG-IV): sequencing the most valuable type-strain genomes for metagenomic binning, comparative biology and taxonomic classification.</title>
        <authorList>
            <person name="Goeker M."/>
        </authorList>
    </citation>
    <scope>NUCLEOTIDE SEQUENCE [LARGE SCALE GENOMIC DNA]</scope>
    <source>
        <strain evidence="4 5">K24</strain>
    </source>
</reference>
<organism evidence="4 5">
    <name type="scientific">Pigmentiphaga kullae</name>
    <dbReference type="NCBI Taxonomy" id="151784"/>
    <lineage>
        <taxon>Bacteria</taxon>
        <taxon>Pseudomonadati</taxon>
        <taxon>Pseudomonadota</taxon>
        <taxon>Betaproteobacteria</taxon>
        <taxon>Burkholderiales</taxon>
        <taxon>Alcaligenaceae</taxon>
        <taxon>Pigmentiphaga</taxon>
    </lineage>
</organism>
<dbReference type="Pfam" id="PF01168">
    <property type="entry name" value="Ala_racemase_N"/>
    <property type="match status" value="1"/>
</dbReference>
<accession>A0A4Q7NJS0</accession>